<protein>
    <submittedName>
        <fullName evidence="3">A0A073K8I9 (MerR family transcriptional regulator)</fullName>
    </submittedName>
</protein>
<accession>A0AAX2CDU3</accession>
<dbReference type="Proteomes" id="UP000242164">
    <property type="component" value="Unassembled WGS sequence"/>
</dbReference>
<evidence type="ECO:0000313" key="4">
    <source>
        <dbReference type="Proteomes" id="UP000242164"/>
    </source>
</evidence>
<sequence>MSWTISEFAHIGDVTVRTLRYYDKINLLKPSDYTEGGHRLYVKDDLHILQQIQALKHFGFSLGEIQHILLQNNIPKENFLERIRFQKELLLAEQERIVKVLKHMDEMVEIIGKEERIDVPLFCSVLQTFVMEKENREWLEKLGIEDIHDRELKLKFNRQFMSLIKQVKRYREEKKDPAHADVQAVVKELNHLIEEMIQSAGISQSNFESLVKQNEMPLAEFPVIWREEEEKYVKEVMKIVDE</sequence>
<dbReference type="GO" id="GO:0003700">
    <property type="term" value="F:DNA-binding transcription factor activity"/>
    <property type="evidence" value="ECO:0007669"/>
    <property type="project" value="InterPro"/>
</dbReference>
<feature type="domain" description="HTH merR-type" evidence="2">
    <location>
        <begin position="1"/>
        <end position="71"/>
    </location>
</feature>
<dbReference type="GO" id="GO:0003677">
    <property type="term" value="F:DNA binding"/>
    <property type="evidence" value="ECO:0007669"/>
    <property type="project" value="UniProtKB-KW"/>
</dbReference>
<dbReference type="InterPro" id="IPR000551">
    <property type="entry name" value="MerR-type_HTH_dom"/>
</dbReference>
<dbReference type="PANTHER" id="PTHR30204">
    <property type="entry name" value="REDOX-CYCLING DRUG-SENSING TRANSCRIPTIONAL ACTIVATOR SOXR"/>
    <property type="match status" value="1"/>
</dbReference>
<evidence type="ECO:0000259" key="2">
    <source>
        <dbReference type="PROSITE" id="PS50937"/>
    </source>
</evidence>
<dbReference type="Gene3D" id="1.10.1660.10">
    <property type="match status" value="1"/>
</dbReference>
<dbReference type="EMBL" id="FMIK01000017">
    <property type="protein sequence ID" value="SCL85899.1"/>
    <property type="molecule type" value="Genomic_DNA"/>
</dbReference>
<proteinExistence type="predicted"/>
<dbReference type="CDD" id="cd01106">
    <property type="entry name" value="HTH_TipAL-Mta"/>
    <property type="match status" value="1"/>
</dbReference>
<comment type="caution">
    <text evidence="3">The sequence shown here is derived from an EMBL/GenBank/DDBJ whole genome shotgun (WGS) entry which is preliminary data.</text>
</comment>
<organism evidence="3 4">
    <name type="scientific">Bacillus cytotoxicus</name>
    <dbReference type="NCBI Taxonomy" id="580165"/>
    <lineage>
        <taxon>Bacteria</taxon>
        <taxon>Bacillati</taxon>
        <taxon>Bacillota</taxon>
        <taxon>Bacilli</taxon>
        <taxon>Bacillales</taxon>
        <taxon>Bacillaceae</taxon>
        <taxon>Bacillus</taxon>
        <taxon>Bacillus cereus group</taxon>
    </lineage>
</organism>
<dbReference type="InterPro" id="IPR009061">
    <property type="entry name" value="DNA-bd_dom_put_sf"/>
</dbReference>
<dbReference type="PROSITE" id="PS50937">
    <property type="entry name" value="HTH_MERR_2"/>
    <property type="match status" value="1"/>
</dbReference>
<dbReference type="SMART" id="SM00422">
    <property type="entry name" value="HTH_MERR"/>
    <property type="match status" value="1"/>
</dbReference>
<dbReference type="SUPFAM" id="SSF46955">
    <property type="entry name" value="Putative DNA-binding domain"/>
    <property type="match status" value="1"/>
</dbReference>
<reference evidence="3 4" key="1">
    <citation type="submission" date="2016-08" db="EMBL/GenBank/DDBJ databases">
        <authorList>
            <person name="Loux V."/>
            <person name="Rue O."/>
        </authorList>
    </citation>
    <scope>NUCLEOTIDE SEQUENCE [LARGE SCALE GENOMIC DNA]</scope>
    <source>
        <strain evidence="3 4">AFSSA_08CEB44bac</strain>
    </source>
</reference>
<dbReference type="Pfam" id="PF13411">
    <property type="entry name" value="MerR_1"/>
    <property type="match status" value="1"/>
</dbReference>
<dbReference type="InterPro" id="IPR047057">
    <property type="entry name" value="MerR_fam"/>
</dbReference>
<dbReference type="RefSeq" id="WP_087097928.1">
    <property type="nucleotide sequence ID" value="NZ_CP066179.1"/>
</dbReference>
<gene>
    <name evidence="3" type="ORF">BCB44BAC_00851</name>
</gene>
<dbReference type="PANTHER" id="PTHR30204:SF96">
    <property type="entry name" value="CHROMOSOME-ANCHORING PROTEIN RACA"/>
    <property type="match status" value="1"/>
</dbReference>
<keyword evidence="1" id="KW-0238">DNA-binding</keyword>
<evidence type="ECO:0000256" key="1">
    <source>
        <dbReference type="ARBA" id="ARBA00023125"/>
    </source>
</evidence>
<dbReference type="AlphaFoldDB" id="A0AAX2CDU3"/>
<dbReference type="Gene3D" id="6.10.250.360">
    <property type="match status" value="1"/>
</dbReference>
<name>A0AAX2CDU3_9BACI</name>
<evidence type="ECO:0000313" key="3">
    <source>
        <dbReference type="EMBL" id="SCL85899.1"/>
    </source>
</evidence>